<dbReference type="EMBL" id="CP119876">
    <property type="protein sequence ID" value="WMY18262.1"/>
    <property type="molecule type" value="Genomic_DNA"/>
</dbReference>
<keyword evidence="1" id="KW-0812">Transmembrane</keyword>
<evidence type="ECO:0000256" key="1">
    <source>
        <dbReference type="SAM" id="Phobius"/>
    </source>
</evidence>
<sequence>MEVIYENPWLTTWFIGWSFFCLSSIVAMLKSNKTNEHNERK</sequence>
<evidence type="ECO:0000313" key="2">
    <source>
        <dbReference type="EMBL" id="WMY18262.1"/>
    </source>
</evidence>
<dbReference type="AlphaFoldDB" id="A0ABD8A0K7"/>
<geneLocation type="plasmid" evidence="2 3">
    <name>unnamed</name>
</geneLocation>
<keyword evidence="1" id="KW-0472">Membrane</keyword>
<feature type="transmembrane region" description="Helical" evidence="1">
    <location>
        <begin position="12"/>
        <end position="31"/>
    </location>
</feature>
<accession>A0ABD8A0K7</accession>
<name>A0ABD8A0K7_9BACI</name>
<dbReference type="RefSeq" id="WP_309573943.1">
    <property type="nucleotide sequence ID" value="NZ_CP119876.1"/>
</dbReference>
<proteinExistence type="predicted"/>
<dbReference type="Proteomes" id="UP001260090">
    <property type="component" value="Plasmid unnamed"/>
</dbReference>
<organism evidence="2 3">
    <name type="scientific">Bacillus tropicus</name>
    <dbReference type="NCBI Taxonomy" id="2026188"/>
    <lineage>
        <taxon>Bacteria</taxon>
        <taxon>Bacillati</taxon>
        <taxon>Bacillota</taxon>
        <taxon>Bacilli</taxon>
        <taxon>Bacillales</taxon>
        <taxon>Bacillaceae</taxon>
        <taxon>Bacillus</taxon>
        <taxon>Bacillus cereus group</taxon>
    </lineage>
</organism>
<reference evidence="2 3" key="1">
    <citation type="submission" date="2023-03" db="EMBL/GenBank/DDBJ databases">
        <title>Plant growth-promoting bacteria for biocontrol of bacterial wilt in tomato.</title>
        <authorList>
            <person name="Song J."/>
            <person name="Jin Y.J."/>
        </authorList>
    </citation>
    <scope>NUCLEOTIDE SEQUENCE [LARGE SCALE GENOMIC DNA]</scope>
    <source>
        <strain evidence="2 3">T36S-23</strain>
        <plasmid evidence="2 3">unnamed</plasmid>
    </source>
</reference>
<dbReference type="GeneID" id="93011134"/>
<evidence type="ECO:0008006" key="4">
    <source>
        <dbReference type="Google" id="ProtNLM"/>
    </source>
</evidence>
<protein>
    <recommendedName>
        <fullName evidence="4">Disulfide bond formation protein B</fullName>
    </recommendedName>
</protein>
<evidence type="ECO:0000313" key="3">
    <source>
        <dbReference type="Proteomes" id="UP001260090"/>
    </source>
</evidence>
<keyword evidence="2" id="KW-0614">Plasmid</keyword>
<keyword evidence="1" id="KW-1133">Transmembrane helix</keyword>
<gene>
    <name evidence="2" type="ORF">P3F89_27470</name>
</gene>